<evidence type="ECO:0000313" key="1">
    <source>
        <dbReference type="EMBL" id="SFV55560.1"/>
    </source>
</evidence>
<sequence>MIKLKALIVENIDSEIEMLKKYMKAGGERTTKIDSTIKSLYSKKSKYSKELKPISGEVYRGTAISKKDLKKLKIAKRDDAWLFLKMKYKSRRPVQSFTYNFDLAQKFAKYNAKPDYPESIIITKIDNNFVGNYKWLGKIGKEVGLKRNEKEVFHVGNTMNVIVRVNALSLYGLFWKKELGIA</sequence>
<accession>A0A1W1BPR3</accession>
<dbReference type="EMBL" id="FPHM01000029">
    <property type="protein sequence ID" value="SFV55560.1"/>
    <property type="molecule type" value="Genomic_DNA"/>
</dbReference>
<protein>
    <submittedName>
        <fullName evidence="1">Uncharacterized protein</fullName>
    </submittedName>
</protein>
<proteinExistence type="predicted"/>
<organism evidence="1">
    <name type="scientific">hydrothermal vent metagenome</name>
    <dbReference type="NCBI Taxonomy" id="652676"/>
    <lineage>
        <taxon>unclassified sequences</taxon>
        <taxon>metagenomes</taxon>
        <taxon>ecological metagenomes</taxon>
    </lineage>
</organism>
<reference evidence="1" key="1">
    <citation type="submission" date="2016-10" db="EMBL/GenBank/DDBJ databases">
        <authorList>
            <person name="de Groot N.N."/>
        </authorList>
    </citation>
    <scope>NUCLEOTIDE SEQUENCE</scope>
</reference>
<name>A0A1W1BPR3_9ZZZZ</name>
<gene>
    <name evidence="1" type="ORF">MNB_SV-13-1531</name>
</gene>
<dbReference type="AlphaFoldDB" id="A0A1W1BPR3"/>